<dbReference type="SUPFAM" id="SSF81301">
    <property type="entry name" value="Nucleotidyltransferase"/>
    <property type="match status" value="1"/>
</dbReference>
<dbReference type="Gene3D" id="3.30.460.10">
    <property type="entry name" value="Beta Polymerase, domain 2"/>
    <property type="match status" value="1"/>
</dbReference>
<dbReference type="InterPro" id="IPR041633">
    <property type="entry name" value="Polbeta"/>
</dbReference>
<evidence type="ECO:0000313" key="2">
    <source>
        <dbReference type="EMBL" id="PIT95901.1"/>
    </source>
</evidence>
<reference evidence="3" key="1">
    <citation type="submission" date="2017-09" db="EMBL/GenBank/DDBJ databases">
        <title>Depth-based differentiation of microbial function through sediment-hosted aquifers and enrichment of novel symbionts in the deep terrestrial subsurface.</title>
        <authorList>
            <person name="Probst A.J."/>
            <person name="Ladd B."/>
            <person name="Jarett J.K."/>
            <person name="Geller-Mcgrath D.E."/>
            <person name="Sieber C.M.K."/>
            <person name="Emerson J.B."/>
            <person name="Anantharaman K."/>
            <person name="Thomas B.C."/>
            <person name="Malmstrom R."/>
            <person name="Stieglmeier M."/>
            <person name="Klingl A."/>
            <person name="Woyke T."/>
            <person name="Ryan C.M."/>
            <person name="Banfield J.F."/>
        </authorList>
    </citation>
    <scope>NUCLEOTIDE SEQUENCE [LARGE SCALE GENOMIC DNA]</scope>
</reference>
<sequence length="27" mass="2910">MVLLFGSEARGEAHTNSDMDIAVEFIG</sequence>
<name>A0A2M6WT32_9BACT</name>
<organism evidence="2 3">
    <name type="scientific">Candidatus Falkowbacteria bacterium CG10_big_fil_rev_8_21_14_0_10_37_14</name>
    <dbReference type="NCBI Taxonomy" id="1974561"/>
    <lineage>
        <taxon>Bacteria</taxon>
        <taxon>Candidatus Falkowiibacteriota</taxon>
    </lineage>
</organism>
<accession>A0A2M6WT32</accession>
<evidence type="ECO:0000259" key="1">
    <source>
        <dbReference type="Pfam" id="PF18765"/>
    </source>
</evidence>
<dbReference type="Proteomes" id="UP000228533">
    <property type="component" value="Unassembled WGS sequence"/>
</dbReference>
<protein>
    <recommendedName>
        <fullName evidence="1">Polymerase beta nucleotidyltransferase domain-containing protein</fullName>
    </recommendedName>
</protein>
<comment type="caution">
    <text evidence="2">The sequence shown here is derived from an EMBL/GenBank/DDBJ whole genome shotgun (WGS) entry which is preliminary data.</text>
</comment>
<dbReference type="EMBL" id="PFAM01000021">
    <property type="protein sequence ID" value="PIT95901.1"/>
    <property type="molecule type" value="Genomic_DNA"/>
</dbReference>
<dbReference type="AlphaFoldDB" id="A0A2M6WT32"/>
<dbReference type="Pfam" id="PF18765">
    <property type="entry name" value="Polbeta"/>
    <property type="match status" value="1"/>
</dbReference>
<dbReference type="CDD" id="cd05403">
    <property type="entry name" value="NT_KNTase_like"/>
    <property type="match status" value="1"/>
</dbReference>
<evidence type="ECO:0000313" key="3">
    <source>
        <dbReference type="Proteomes" id="UP000228533"/>
    </source>
</evidence>
<dbReference type="InterPro" id="IPR043519">
    <property type="entry name" value="NT_sf"/>
</dbReference>
<gene>
    <name evidence="2" type="ORF">COT94_03350</name>
</gene>
<proteinExistence type="predicted"/>
<feature type="domain" description="Polymerase beta nucleotidyltransferase" evidence="1">
    <location>
        <begin position="1"/>
        <end position="23"/>
    </location>
</feature>